<evidence type="ECO:0000313" key="4">
    <source>
        <dbReference type="Proteomes" id="UP001500851"/>
    </source>
</evidence>
<protein>
    <recommendedName>
        <fullName evidence="5">ABC transporter</fullName>
    </recommendedName>
</protein>
<comment type="caution">
    <text evidence="3">The sequence shown here is derived from an EMBL/GenBank/DDBJ whole genome shotgun (WGS) entry which is preliminary data.</text>
</comment>
<feature type="region of interest" description="Disordered" evidence="1">
    <location>
        <begin position="1"/>
        <end position="125"/>
    </location>
</feature>
<dbReference type="Proteomes" id="UP001500851">
    <property type="component" value="Unassembled WGS sequence"/>
</dbReference>
<feature type="compositionally biased region" description="Low complexity" evidence="1">
    <location>
        <begin position="31"/>
        <end position="48"/>
    </location>
</feature>
<accession>A0ABN2LDT6</accession>
<feature type="transmembrane region" description="Helical" evidence="2">
    <location>
        <begin position="200"/>
        <end position="220"/>
    </location>
</feature>
<feature type="transmembrane region" description="Helical" evidence="2">
    <location>
        <begin position="282"/>
        <end position="304"/>
    </location>
</feature>
<keyword evidence="4" id="KW-1185">Reference proteome</keyword>
<evidence type="ECO:0000256" key="1">
    <source>
        <dbReference type="SAM" id="MobiDB-lite"/>
    </source>
</evidence>
<evidence type="ECO:0000313" key="3">
    <source>
        <dbReference type="EMBL" id="GAA1783953.1"/>
    </source>
</evidence>
<dbReference type="EMBL" id="BAAAOB010000001">
    <property type="protein sequence ID" value="GAA1783953.1"/>
    <property type="molecule type" value="Genomic_DNA"/>
</dbReference>
<reference evidence="3 4" key="1">
    <citation type="journal article" date="2019" name="Int. J. Syst. Evol. Microbiol.">
        <title>The Global Catalogue of Microorganisms (GCM) 10K type strain sequencing project: providing services to taxonomists for standard genome sequencing and annotation.</title>
        <authorList>
            <consortium name="The Broad Institute Genomics Platform"/>
            <consortium name="The Broad Institute Genome Sequencing Center for Infectious Disease"/>
            <person name="Wu L."/>
            <person name="Ma J."/>
        </authorList>
    </citation>
    <scope>NUCLEOTIDE SEQUENCE [LARGE SCALE GENOMIC DNA]</scope>
    <source>
        <strain evidence="3 4">JCM 14736</strain>
    </source>
</reference>
<evidence type="ECO:0000256" key="2">
    <source>
        <dbReference type="SAM" id="Phobius"/>
    </source>
</evidence>
<keyword evidence="2" id="KW-1133">Transmembrane helix</keyword>
<proteinExistence type="predicted"/>
<feature type="compositionally biased region" description="Low complexity" evidence="1">
    <location>
        <begin position="57"/>
        <end position="66"/>
    </location>
</feature>
<feature type="transmembrane region" description="Helical" evidence="2">
    <location>
        <begin position="227"/>
        <end position="251"/>
    </location>
</feature>
<evidence type="ECO:0008006" key="5">
    <source>
        <dbReference type="Google" id="ProtNLM"/>
    </source>
</evidence>
<sequence>MSEERETLPAGSPVEETETNPAEVDAAIARATEGGAPAASDAAPVEAGTGTDAEAGESSAAPVADADAAEAELEHRREASLVDTQLDLERPEPRPVIAPAVDELPSAAASKTEASDLSDLGPERDGEIRISADHPMAALYVQTPMPPEIRGNRGAGVLIALVATVGFALVYAGVLALWIAPSFPPSTYFSEGLVPLLTSWAFIAATAAFFVGLVIVVLVVGRAGWWAYVLGGFFVALLVWAATVVGLRLVLDSNLTVQGPLWQQPVGDPGWNPVELVRSLGFSVPALAAALVAREATVWFGAWIGSRGRRVTARNRAAIDEYETALEESRTAKP</sequence>
<organism evidence="3 4">
    <name type="scientific">Leucobacter iarius</name>
    <dbReference type="NCBI Taxonomy" id="333963"/>
    <lineage>
        <taxon>Bacteria</taxon>
        <taxon>Bacillati</taxon>
        <taxon>Actinomycetota</taxon>
        <taxon>Actinomycetes</taxon>
        <taxon>Micrococcales</taxon>
        <taxon>Microbacteriaceae</taxon>
        <taxon>Leucobacter</taxon>
    </lineage>
</organism>
<keyword evidence="2" id="KW-0812">Transmembrane</keyword>
<keyword evidence="2" id="KW-0472">Membrane</keyword>
<gene>
    <name evidence="3" type="ORF">GCM10009768_11000</name>
</gene>
<dbReference type="RefSeq" id="WP_344030334.1">
    <property type="nucleotide sequence ID" value="NZ_BAAAOB010000001.1"/>
</dbReference>
<feature type="transmembrane region" description="Helical" evidence="2">
    <location>
        <begin position="155"/>
        <end position="180"/>
    </location>
</feature>
<name>A0ABN2LDT6_9MICO</name>